<evidence type="ECO:0000259" key="1">
    <source>
        <dbReference type="Pfam" id="PF19763"/>
    </source>
</evidence>
<protein>
    <submittedName>
        <fullName evidence="2">DUF6250 domain-containing protein</fullName>
    </submittedName>
</protein>
<proteinExistence type="predicted"/>
<sequence>MDFNRHFIYGLFLAGIFSACSQEGTEQKDRNEGSTPEKVIFQSDFSGELDPQTWKTEIEDPDSSKVVVIDGKLVLDSNAGVTVWLDKKLKGDIEITYQREVIMEEGVNDRLSDLNQFWMATDPRNENLFTRSGSFKEYDSLSMYYVGFGGNYNSTTRFRKYHGDGEKPLLFDLRDKAHLLQPNHVYDIKIKVDDGLVSYWVDDNLFFQYQDENPLEEGYFGFRSTWSRHAIDNLKIVQLEK</sequence>
<evidence type="ECO:0000313" key="2">
    <source>
        <dbReference type="EMBL" id="MFB9211889.1"/>
    </source>
</evidence>
<keyword evidence="3" id="KW-1185">Reference proteome</keyword>
<accession>A0ABV5J7F1</accession>
<dbReference type="PROSITE" id="PS51257">
    <property type="entry name" value="PROKAR_LIPOPROTEIN"/>
    <property type="match status" value="1"/>
</dbReference>
<reference evidence="2 3" key="1">
    <citation type="submission" date="2024-09" db="EMBL/GenBank/DDBJ databases">
        <authorList>
            <person name="Sun Q."/>
            <person name="Mori K."/>
        </authorList>
    </citation>
    <scope>NUCLEOTIDE SEQUENCE [LARGE SCALE GENOMIC DNA]</scope>
    <source>
        <strain evidence="2 3">CECT 7682</strain>
    </source>
</reference>
<feature type="domain" description="DUF6250" evidence="1">
    <location>
        <begin position="75"/>
        <end position="234"/>
    </location>
</feature>
<dbReference type="Pfam" id="PF19763">
    <property type="entry name" value="DUF6250"/>
    <property type="match status" value="1"/>
</dbReference>
<dbReference type="InterPro" id="IPR046217">
    <property type="entry name" value="DUF6250"/>
</dbReference>
<name>A0ABV5J7F1_9BACT</name>
<comment type="caution">
    <text evidence="2">The sequence shown here is derived from an EMBL/GenBank/DDBJ whole genome shotgun (WGS) entry which is preliminary data.</text>
</comment>
<organism evidence="2 3">
    <name type="scientific">Echinicola jeungdonensis</name>
    <dbReference type="NCBI Taxonomy" id="709343"/>
    <lineage>
        <taxon>Bacteria</taxon>
        <taxon>Pseudomonadati</taxon>
        <taxon>Bacteroidota</taxon>
        <taxon>Cytophagia</taxon>
        <taxon>Cytophagales</taxon>
        <taxon>Cyclobacteriaceae</taxon>
        <taxon>Echinicola</taxon>
    </lineage>
</organism>
<dbReference type="EMBL" id="JBHMEW010000055">
    <property type="protein sequence ID" value="MFB9211889.1"/>
    <property type="molecule type" value="Genomic_DNA"/>
</dbReference>
<dbReference type="Proteomes" id="UP001589654">
    <property type="component" value="Unassembled WGS sequence"/>
</dbReference>
<dbReference type="Gene3D" id="2.60.120.200">
    <property type="match status" value="1"/>
</dbReference>
<evidence type="ECO:0000313" key="3">
    <source>
        <dbReference type="Proteomes" id="UP001589654"/>
    </source>
</evidence>
<gene>
    <name evidence="2" type="ORF">ACFFUR_08730</name>
</gene>
<dbReference type="RefSeq" id="WP_290247945.1">
    <property type="nucleotide sequence ID" value="NZ_JAUFQT010000001.1"/>
</dbReference>